<organism evidence="2 3">
    <name type="scientific">Liparis tanakae</name>
    <name type="common">Tanaka's snailfish</name>
    <dbReference type="NCBI Taxonomy" id="230148"/>
    <lineage>
        <taxon>Eukaryota</taxon>
        <taxon>Metazoa</taxon>
        <taxon>Chordata</taxon>
        <taxon>Craniata</taxon>
        <taxon>Vertebrata</taxon>
        <taxon>Euteleostomi</taxon>
        <taxon>Actinopterygii</taxon>
        <taxon>Neopterygii</taxon>
        <taxon>Teleostei</taxon>
        <taxon>Neoteleostei</taxon>
        <taxon>Acanthomorphata</taxon>
        <taxon>Eupercaria</taxon>
        <taxon>Perciformes</taxon>
        <taxon>Cottioidei</taxon>
        <taxon>Cottales</taxon>
        <taxon>Liparidae</taxon>
        <taxon>Liparis</taxon>
    </lineage>
</organism>
<evidence type="ECO:0000313" key="3">
    <source>
        <dbReference type="Proteomes" id="UP000314294"/>
    </source>
</evidence>
<evidence type="ECO:0000313" key="2">
    <source>
        <dbReference type="EMBL" id="TNN82847.1"/>
    </source>
</evidence>
<evidence type="ECO:0000256" key="1">
    <source>
        <dbReference type="SAM" id="MobiDB-lite"/>
    </source>
</evidence>
<protein>
    <submittedName>
        <fullName evidence="2">Uncharacterized protein</fullName>
    </submittedName>
</protein>
<feature type="region of interest" description="Disordered" evidence="1">
    <location>
        <begin position="1"/>
        <end position="38"/>
    </location>
</feature>
<keyword evidence="3" id="KW-1185">Reference proteome</keyword>
<gene>
    <name evidence="2" type="ORF">EYF80_006804</name>
</gene>
<reference evidence="2 3" key="1">
    <citation type="submission" date="2019-03" db="EMBL/GenBank/DDBJ databases">
        <title>First draft genome of Liparis tanakae, snailfish: a comprehensive survey of snailfish specific genes.</title>
        <authorList>
            <person name="Kim W."/>
            <person name="Song I."/>
            <person name="Jeong J.-H."/>
            <person name="Kim D."/>
            <person name="Kim S."/>
            <person name="Ryu S."/>
            <person name="Song J.Y."/>
            <person name="Lee S.K."/>
        </authorList>
    </citation>
    <scope>NUCLEOTIDE SEQUENCE [LARGE SCALE GENOMIC DNA]</scope>
    <source>
        <tissue evidence="2">Muscle</tissue>
    </source>
</reference>
<dbReference type="Proteomes" id="UP000314294">
    <property type="component" value="Unassembled WGS sequence"/>
</dbReference>
<dbReference type="AlphaFoldDB" id="A0A4Z2IYK5"/>
<accession>A0A4Z2IYK5</accession>
<proteinExistence type="predicted"/>
<name>A0A4Z2IYK5_9TELE</name>
<sequence length="248" mass="27302">MRPTPFPRDPPAMRPTPFPRDPPAMRPTPVPHREPAQRRRFTWRCGRRPFSVTRRRCGRFLFPVGSRPQHRRFKGVAPSVDGSWKSVQAWLYILLHSMQVSSSFVVVCGRTLQKAFSKSVKAGGLEDEGWPCMAPEGEEAEESACWQSCSSSHTEKPSVRCSTALSSLSLKLQPWGGSACSSTCLRKPTSGRPTVVSSVCLSPSSSMASTWLSSTTEGCRAPATCRRDPRMCSASAFPLEASMAPLNR</sequence>
<comment type="caution">
    <text evidence="2">The sequence shown here is derived from an EMBL/GenBank/DDBJ whole genome shotgun (WGS) entry which is preliminary data.</text>
</comment>
<feature type="compositionally biased region" description="Pro residues" evidence="1">
    <location>
        <begin position="1"/>
        <end position="30"/>
    </location>
</feature>
<dbReference type="EMBL" id="SRLO01000036">
    <property type="protein sequence ID" value="TNN82847.1"/>
    <property type="molecule type" value="Genomic_DNA"/>
</dbReference>